<evidence type="ECO:0000256" key="8">
    <source>
        <dbReference type="ARBA" id="ARBA00049047"/>
    </source>
</evidence>
<dbReference type="EC" id="4.2.1.20" evidence="9"/>
<dbReference type="Proteomes" id="UP000653156">
    <property type="component" value="Chromosome"/>
</dbReference>
<protein>
    <recommendedName>
        <fullName evidence="9">Tryptophan synthase alpha chain</fullName>
        <ecNumber evidence="9">4.2.1.20</ecNumber>
    </recommendedName>
</protein>
<dbReference type="HAMAP" id="MF_00131">
    <property type="entry name" value="Trp_synth_alpha"/>
    <property type="match status" value="1"/>
</dbReference>
<gene>
    <name evidence="9" type="primary">trpA</name>
    <name evidence="11" type="ORF">JQU52_08250</name>
</gene>
<dbReference type="AlphaFoldDB" id="A0A892ZCT5"/>
<evidence type="ECO:0000256" key="3">
    <source>
        <dbReference type="ARBA" id="ARBA00011270"/>
    </source>
</evidence>
<dbReference type="RefSeq" id="WP_230338038.1">
    <property type="nucleotide sequence ID" value="NZ_CP069798.1"/>
</dbReference>
<keyword evidence="7 9" id="KW-0456">Lyase</keyword>
<dbReference type="InterPro" id="IPR011060">
    <property type="entry name" value="RibuloseP-bd_barrel"/>
</dbReference>
<name>A0A892ZCT5_9NEIS</name>
<feature type="active site" description="Proton acceptor" evidence="9">
    <location>
        <position position="47"/>
    </location>
</feature>
<dbReference type="InterPro" id="IPR002028">
    <property type="entry name" value="Trp_synthase_suA"/>
</dbReference>
<comment type="subunit">
    <text evidence="3 9">Tetramer of two alpha and two beta chains.</text>
</comment>
<dbReference type="SUPFAM" id="SSF51366">
    <property type="entry name" value="Ribulose-phoshate binding barrel"/>
    <property type="match status" value="1"/>
</dbReference>
<comment type="catalytic activity">
    <reaction evidence="8 9">
        <text>(1S,2R)-1-C-(indol-3-yl)glycerol 3-phosphate + L-serine = D-glyceraldehyde 3-phosphate + L-tryptophan + H2O</text>
        <dbReference type="Rhea" id="RHEA:10532"/>
        <dbReference type="ChEBI" id="CHEBI:15377"/>
        <dbReference type="ChEBI" id="CHEBI:33384"/>
        <dbReference type="ChEBI" id="CHEBI:57912"/>
        <dbReference type="ChEBI" id="CHEBI:58866"/>
        <dbReference type="ChEBI" id="CHEBI:59776"/>
        <dbReference type="EC" id="4.2.1.20"/>
    </reaction>
</comment>
<comment type="similarity">
    <text evidence="9 10">Belongs to the TrpA family.</text>
</comment>
<dbReference type="Gene3D" id="3.20.20.70">
    <property type="entry name" value="Aldolase class I"/>
    <property type="match status" value="1"/>
</dbReference>
<dbReference type="KEGG" id="ptes:JQU52_08250"/>
<comment type="pathway">
    <text evidence="2 9">Amino-acid biosynthesis; L-tryptophan biosynthesis; L-tryptophan from chorismate: step 5/5.</text>
</comment>
<dbReference type="PROSITE" id="PS00167">
    <property type="entry name" value="TRP_SYNTHASE_ALPHA"/>
    <property type="match status" value="1"/>
</dbReference>
<keyword evidence="12" id="KW-1185">Reference proteome</keyword>
<dbReference type="CDD" id="cd04724">
    <property type="entry name" value="Tryptophan_synthase_alpha"/>
    <property type="match status" value="1"/>
</dbReference>
<comment type="function">
    <text evidence="1 9">The alpha subunit is responsible for the aldol cleavage of indoleglycerol phosphate to indole and glyceraldehyde 3-phosphate.</text>
</comment>
<evidence type="ECO:0000256" key="2">
    <source>
        <dbReference type="ARBA" id="ARBA00004733"/>
    </source>
</evidence>
<dbReference type="PANTHER" id="PTHR43406:SF1">
    <property type="entry name" value="TRYPTOPHAN SYNTHASE ALPHA CHAIN, CHLOROPLASTIC"/>
    <property type="match status" value="1"/>
</dbReference>
<evidence type="ECO:0000256" key="4">
    <source>
        <dbReference type="ARBA" id="ARBA00022605"/>
    </source>
</evidence>
<keyword evidence="5 9" id="KW-0822">Tryptophan biosynthesis</keyword>
<dbReference type="InterPro" id="IPR018204">
    <property type="entry name" value="Trp_synthase_alpha_AS"/>
</dbReference>
<dbReference type="NCBIfam" id="TIGR00262">
    <property type="entry name" value="trpA"/>
    <property type="match status" value="1"/>
</dbReference>
<sequence length="261" mass="26892">MSRIQPTFAELNGATALVSYITAGDPDLDTTLALMHTLAENGSDIIELGVPFSDPMADGPVIQAAAERALAQGVSLADVLALVARFRQHNTHTPVVLMGYLNPVHRMGYAAFAAAAAQAGVDGVLTVDCPAESIDDLQVALQQHNLDCIFLIAPTTTDARVKTIAQKAGGFVYYVSLKGVTGSAQLDTAAVSRKIEHLRQSISLPIGVGFGIKDAAGARAVGAVADAVIVGSRLVQTIADNPGNEAAALAAVVAELKQALA</sequence>
<feature type="active site" description="Proton acceptor" evidence="9">
    <location>
        <position position="58"/>
    </location>
</feature>
<evidence type="ECO:0000256" key="6">
    <source>
        <dbReference type="ARBA" id="ARBA00023141"/>
    </source>
</evidence>
<proteinExistence type="inferred from homology"/>
<evidence type="ECO:0000256" key="10">
    <source>
        <dbReference type="RuleBase" id="RU003662"/>
    </source>
</evidence>
<dbReference type="UniPathway" id="UPA00035">
    <property type="reaction ID" value="UER00044"/>
</dbReference>
<dbReference type="FunFam" id="3.20.20.70:FF:000037">
    <property type="entry name" value="Tryptophan synthase alpha chain"/>
    <property type="match status" value="1"/>
</dbReference>
<evidence type="ECO:0000256" key="1">
    <source>
        <dbReference type="ARBA" id="ARBA00003365"/>
    </source>
</evidence>
<dbReference type="GO" id="GO:0005829">
    <property type="term" value="C:cytosol"/>
    <property type="evidence" value="ECO:0007669"/>
    <property type="project" value="TreeGrafter"/>
</dbReference>
<dbReference type="PANTHER" id="PTHR43406">
    <property type="entry name" value="TRYPTOPHAN SYNTHASE, ALPHA CHAIN"/>
    <property type="match status" value="1"/>
</dbReference>
<accession>A0A892ZCT5</accession>
<evidence type="ECO:0000256" key="7">
    <source>
        <dbReference type="ARBA" id="ARBA00023239"/>
    </source>
</evidence>
<keyword evidence="4 9" id="KW-0028">Amino-acid biosynthesis</keyword>
<evidence type="ECO:0000256" key="5">
    <source>
        <dbReference type="ARBA" id="ARBA00022822"/>
    </source>
</evidence>
<organism evidence="11 12">
    <name type="scientific">Paralysiella testudinis</name>
    <dbReference type="NCBI Taxonomy" id="2809020"/>
    <lineage>
        <taxon>Bacteria</taxon>
        <taxon>Pseudomonadati</taxon>
        <taxon>Pseudomonadota</taxon>
        <taxon>Betaproteobacteria</taxon>
        <taxon>Neisseriales</taxon>
        <taxon>Neisseriaceae</taxon>
        <taxon>Paralysiella</taxon>
    </lineage>
</organism>
<evidence type="ECO:0000256" key="9">
    <source>
        <dbReference type="HAMAP-Rule" id="MF_00131"/>
    </source>
</evidence>
<dbReference type="Pfam" id="PF00290">
    <property type="entry name" value="Trp_syntA"/>
    <property type="match status" value="1"/>
</dbReference>
<reference evidence="11" key="1">
    <citation type="submission" date="2021-02" db="EMBL/GenBank/DDBJ databases">
        <title>Neisseriaceae sp. 26B isolated from the cloaca of a Common Toad-headed Turtle (Mesoclemmys nasuta).</title>
        <authorList>
            <person name="Spergser J."/>
            <person name="Busse H.-J."/>
        </authorList>
    </citation>
    <scope>NUCLEOTIDE SEQUENCE</scope>
    <source>
        <strain evidence="11">26B</strain>
    </source>
</reference>
<dbReference type="EMBL" id="CP069798">
    <property type="protein sequence ID" value="QRQ80752.1"/>
    <property type="molecule type" value="Genomic_DNA"/>
</dbReference>
<keyword evidence="6 9" id="KW-0057">Aromatic amino acid biosynthesis</keyword>
<dbReference type="InterPro" id="IPR013785">
    <property type="entry name" value="Aldolase_TIM"/>
</dbReference>
<evidence type="ECO:0000313" key="11">
    <source>
        <dbReference type="EMBL" id="QRQ80752.1"/>
    </source>
</evidence>
<evidence type="ECO:0000313" key="12">
    <source>
        <dbReference type="Proteomes" id="UP000653156"/>
    </source>
</evidence>
<dbReference type="GO" id="GO:0004834">
    <property type="term" value="F:tryptophan synthase activity"/>
    <property type="evidence" value="ECO:0007669"/>
    <property type="project" value="UniProtKB-UniRule"/>
</dbReference>